<keyword evidence="2" id="KW-0547">Nucleotide-binding</keyword>
<dbReference type="Proteomes" id="UP001383192">
    <property type="component" value="Unassembled WGS sequence"/>
</dbReference>
<dbReference type="GO" id="GO:0005634">
    <property type="term" value="C:nucleus"/>
    <property type="evidence" value="ECO:0007669"/>
    <property type="project" value="TreeGrafter"/>
</dbReference>
<keyword evidence="5" id="KW-0067">ATP-binding</keyword>
<dbReference type="InterPro" id="IPR036389">
    <property type="entry name" value="RNase_III_sf"/>
</dbReference>
<dbReference type="Gene3D" id="1.10.1520.10">
    <property type="entry name" value="Ribonuclease III domain"/>
    <property type="match status" value="2"/>
</dbReference>
<feature type="compositionally biased region" description="Basic and acidic residues" evidence="7">
    <location>
        <begin position="1116"/>
        <end position="1126"/>
    </location>
</feature>
<dbReference type="GO" id="GO:0004386">
    <property type="term" value="F:helicase activity"/>
    <property type="evidence" value="ECO:0007669"/>
    <property type="project" value="UniProtKB-KW"/>
</dbReference>
<evidence type="ECO:0000259" key="8">
    <source>
        <dbReference type="PROSITE" id="PS50142"/>
    </source>
</evidence>
<dbReference type="InterPro" id="IPR014001">
    <property type="entry name" value="Helicase_ATP-bd"/>
</dbReference>
<dbReference type="GO" id="GO:0005524">
    <property type="term" value="F:ATP binding"/>
    <property type="evidence" value="ECO:0007669"/>
    <property type="project" value="UniProtKB-KW"/>
</dbReference>
<reference evidence="12 13" key="1">
    <citation type="submission" date="2024-01" db="EMBL/GenBank/DDBJ databases">
        <title>A draft genome for a cacao thread blight-causing isolate of Paramarasmius palmivorus.</title>
        <authorList>
            <person name="Baruah I.K."/>
            <person name="Bukari Y."/>
            <person name="Amoako-Attah I."/>
            <person name="Meinhardt L.W."/>
            <person name="Bailey B.A."/>
            <person name="Cohen S.P."/>
        </authorList>
    </citation>
    <scope>NUCLEOTIDE SEQUENCE [LARGE SCALE GENOMIC DNA]</scope>
    <source>
        <strain evidence="12 13">GH-12</strain>
    </source>
</reference>
<dbReference type="SMART" id="SM00535">
    <property type="entry name" value="RIBOc"/>
    <property type="match status" value="2"/>
</dbReference>
<feature type="domain" description="RNase III" evidence="8">
    <location>
        <begin position="1203"/>
        <end position="1387"/>
    </location>
</feature>
<dbReference type="Pfam" id="PF00636">
    <property type="entry name" value="Ribonuclease_3"/>
    <property type="match status" value="2"/>
</dbReference>
<evidence type="ECO:0000256" key="7">
    <source>
        <dbReference type="SAM" id="MobiDB-lite"/>
    </source>
</evidence>
<organism evidence="12 13">
    <name type="scientific">Paramarasmius palmivorus</name>
    <dbReference type="NCBI Taxonomy" id="297713"/>
    <lineage>
        <taxon>Eukaryota</taxon>
        <taxon>Fungi</taxon>
        <taxon>Dikarya</taxon>
        <taxon>Basidiomycota</taxon>
        <taxon>Agaricomycotina</taxon>
        <taxon>Agaricomycetes</taxon>
        <taxon>Agaricomycetidae</taxon>
        <taxon>Agaricales</taxon>
        <taxon>Marasmiineae</taxon>
        <taxon>Marasmiaceae</taxon>
        <taxon>Paramarasmius</taxon>
    </lineage>
</organism>
<dbReference type="SMART" id="SM00487">
    <property type="entry name" value="DEXDc"/>
    <property type="match status" value="1"/>
</dbReference>
<dbReference type="CDD" id="cd00593">
    <property type="entry name" value="RIBOc"/>
    <property type="match status" value="2"/>
</dbReference>
<keyword evidence="6" id="KW-0694">RNA-binding</keyword>
<dbReference type="SUPFAM" id="SSF52540">
    <property type="entry name" value="P-loop containing nucleoside triphosphate hydrolases"/>
    <property type="match status" value="1"/>
</dbReference>
<evidence type="ECO:0000313" key="13">
    <source>
        <dbReference type="Proteomes" id="UP001383192"/>
    </source>
</evidence>
<dbReference type="Gene3D" id="3.40.50.300">
    <property type="entry name" value="P-loop containing nucleotide triphosphate hydrolases"/>
    <property type="match status" value="2"/>
</dbReference>
<feature type="domain" description="Dicer dsRNA-binding fold" evidence="11">
    <location>
        <begin position="575"/>
        <end position="685"/>
    </location>
</feature>
<evidence type="ECO:0000256" key="1">
    <source>
        <dbReference type="ARBA" id="ARBA00022737"/>
    </source>
</evidence>
<evidence type="ECO:0000259" key="11">
    <source>
        <dbReference type="PROSITE" id="PS51327"/>
    </source>
</evidence>
<dbReference type="InterPro" id="IPR005034">
    <property type="entry name" value="Dicer_dimerisation"/>
</dbReference>
<dbReference type="Gene3D" id="3.30.160.380">
    <property type="entry name" value="Dicer dimerisation domain"/>
    <property type="match status" value="1"/>
</dbReference>
<evidence type="ECO:0000259" key="9">
    <source>
        <dbReference type="PROSITE" id="PS51192"/>
    </source>
</evidence>
<evidence type="ECO:0000256" key="4">
    <source>
        <dbReference type="ARBA" id="ARBA00022806"/>
    </source>
</evidence>
<dbReference type="PROSITE" id="PS51192">
    <property type="entry name" value="HELICASE_ATP_BIND_1"/>
    <property type="match status" value="1"/>
</dbReference>
<dbReference type="Pfam" id="PF00270">
    <property type="entry name" value="DEAD"/>
    <property type="match status" value="1"/>
</dbReference>
<keyword evidence="1" id="KW-0677">Repeat</keyword>
<sequence length="1501" mass="170820">MENGSEAFTTRGYQQEMLEESLRRNIIIAMDTGSGKTHIAVLRLKIETERESRKISWFFAPNVALCEQQHRVIKNALPVPVGIITGALEPNQWKDQQLWRNVLSDYRVVVSTPQVLLDALRHGYIVMGRDISLMIFDEAHHASDRHPYNLIMQEFYFITPRRTDGNMSDFVQPMIMGLTASPIFGGNVDIAFRKIEGNLDSTIRAPRLHRGELSQHVHRPVFSHILYRTTTTSFSINLAALDQAIDNLDIEDDPYVKSLRRDLGKATVGSADYNRVDRKLSKVIHKQDSFTHKGLRDCSSAAHAILDDVGAWAADWFIWEVIQQAKVAAGPLQHVMKTWKIQEKAYLLSILEKISVIPPSYDPDDVSCDLSDKAAALIECLLHEKEQTEEQNEIFVGLVFVQRRDVVLALKEVLSNHPATASLFRVGSLLGTSESSHRHSMMDITRRMVKDTQDETLSDFKIGEKNLIISTAVAEEGIDVQACGCVIRWDLPQNMASWAQSRGRARKRKSTFILMFEEHSGDEQNVLKWQRLEHEMVTKYNDPSRLDPPEFGEDIEDDDQEFRTSSGACLTLHSAIPHLNHFCAVVVRGVEHKPLYELDPPEYPTGWHAFGSQSQALMQYTGPWASTVTLPRLLPPELRKFTTDMIYLSKQSAYRHAAYQAYRCLYDHGLLNEHLLPIVDDDEDVRELKKEVEHRMSTVAVSKQMDPWVPADEAMTDGWYWSELTIGDLPPLQFFTRVQPVTWSLDDGPVLHISVGEQMSICLRPLGTVGEDDPRIVNARGYTFGLFYAVYGSRMEHNKLDFSYLLLPVGVLREQTWNERSNRMRAVQPRIHPQDIFNAGASLFGEEFEYPTDVVLVRDGTKFSKAYKFLRWRFASEPLTEEEEEKIRNWKRYAKDEEFKITFPLLVVEPIRRTNFLVPFPPSAKAAPVVEPILLVAEQSTITMLSQTEIQYATLLPSVLRAFAVAVTVESLRTSLFGDTALSEIPNDLLKIAITAPVSQEPKNYQRLETLGDTVLKFIVAIQLFDEYPLYPEGYLTMRKDHSVSNARLARENMKREVYKWVIRGKKYVTYARFQSHFVAKDRILGKKWKPNYVASSAPESPTPGLNQGDVQVAEETTKNAQDKPKKGPKKSQQEMSTKVLADVIESLIGAAYFHGGFELAYEATKFFDLGLKQWLPLPTRINNILDRVDKNELNGLQVPDQVSYVEKIIGYTFNRKLLLVEALTHASHQQDLGTISYERMEFLGDAVLDMIVNDYLYRAPGKEYSPGHIYLRKVAIVNGNILAFICLKAALDINARMPGPDDDGHISVTDEHHIIRLFKCLLHSSTHILEEQDSTWARFRLRHQEIEEALSEGNIFPWAALTQLQAPKFFSDMIESILGAVYLDSQGNLDIVCSVLRKLGLYQILERIVREGIDVLHPVSRLSMWASKKEKKIEYRSGRDHGKVFCAILIDGEEIVRESAGYHGLASKEEVRLAAAEKAIKELHLRDVNTNYNVLKKVNA</sequence>
<dbReference type="GO" id="GO:0005737">
    <property type="term" value="C:cytoplasm"/>
    <property type="evidence" value="ECO:0007669"/>
    <property type="project" value="TreeGrafter"/>
</dbReference>
<dbReference type="Pfam" id="PF03368">
    <property type="entry name" value="Dicer_dimer"/>
    <property type="match status" value="1"/>
</dbReference>
<keyword evidence="13" id="KW-1185">Reference proteome</keyword>
<dbReference type="Pfam" id="PF00271">
    <property type="entry name" value="Helicase_C"/>
    <property type="match status" value="1"/>
</dbReference>
<dbReference type="PANTHER" id="PTHR14950">
    <property type="entry name" value="DICER-RELATED"/>
    <property type="match status" value="1"/>
</dbReference>
<dbReference type="CDD" id="cd18034">
    <property type="entry name" value="DEXHc_dicer"/>
    <property type="match status" value="1"/>
</dbReference>
<dbReference type="PROSITE" id="PS51194">
    <property type="entry name" value="HELICASE_CTER"/>
    <property type="match status" value="1"/>
</dbReference>
<comment type="similarity">
    <text evidence="6">Belongs to the helicase family. Dicer subfamily.</text>
</comment>
<protein>
    <submittedName>
        <fullName evidence="12">Dicer-like protein 2</fullName>
    </submittedName>
</protein>
<dbReference type="GO" id="GO:0004525">
    <property type="term" value="F:ribonuclease III activity"/>
    <property type="evidence" value="ECO:0007669"/>
    <property type="project" value="InterPro"/>
</dbReference>
<dbReference type="InterPro" id="IPR038248">
    <property type="entry name" value="Dicer_dimer_sf"/>
</dbReference>
<dbReference type="GO" id="GO:0003723">
    <property type="term" value="F:RNA binding"/>
    <property type="evidence" value="ECO:0007669"/>
    <property type="project" value="UniProtKB-UniRule"/>
</dbReference>
<dbReference type="InterPro" id="IPR000999">
    <property type="entry name" value="RNase_III_dom"/>
</dbReference>
<gene>
    <name evidence="12" type="primary">dcl2_2</name>
    <name evidence="12" type="ORF">VNI00_009907</name>
</gene>
<accession>A0AAW0CNS7</accession>
<feature type="domain" description="Helicase ATP-binding" evidence="9">
    <location>
        <begin position="17"/>
        <end position="200"/>
    </location>
</feature>
<dbReference type="SUPFAM" id="SSF54768">
    <property type="entry name" value="dsRNA-binding domain-like"/>
    <property type="match status" value="1"/>
</dbReference>
<feature type="domain" description="Helicase C-terminal" evidence="10">
    <location>
        <begin position="376"/>
        <end position="550"/>
    </location>
</feature>
<evidence type="ECO:0000256" key="2">
    <source>
        <dbReference type="ARBA" id="ARBA00022741"/>
    </source>
</evidence>
<evidence type="ECO:0000256" key="6">
    <source>
        <dbReference type="PROSITE-ProRule" id="PRU00657"/>
    </source>
</evidence>
<dbReference type="GO" id="GO:0030422">
    <property type="term" value="P:siRNA processing"/>
    <property type="evidence" value="ECO:0007669"/>
    <property type="project" value="TreeGrafter"/>
</dbReference>
<comment type="caution">
    <text evidence="12">The sequence shown here is derived from an EMBL/GenBank/DDBJ whole genome shotgun (WGS) entry which is preliminary data.</text>
</comment>
<proteinExistence type="inferred from homology"/>
<evidence type="ECO:0000313" key="12">
    <source>
        <dbReference type="EMBL" id="KAK7040102.1"/>
    </source>
</evidence>
<dbReference type="InterPro" id="IPR027417">
    <property type="entry name" value="P-loop_NTPase"/>
</dbReference>
<dbReference type="InterPro" id="IPR001650">
    <property type="entry name" value="Helicase_C-like"/>
</dbReference>
<dbReference type="PROSITE" id="PS51327">
    <property type="entry name" value="DICER_DSRBF"/>
    <property type="match status" value="1"/>
</dbReference>
<dbReference type="SUPFAM" id="SSF69065">
    <property type="entry name" value="RNase III domain-like"/>
    <property type="match status" value="2"/>
</dbReference>
<dbReference type="SMART" id="SM00490">
    <property type="entry name" value="HELICc"/>
    <property type="match status" value="1"/>
</dbReference>
<evidence type="ECO:0000256" key="5">
    <source>
        <dbReference type="ARBA" id="ARBA00022840"/>
    </source>
</evidence>
<dbReference type="EMBL" id="JAYKXP010000038">
    <property type="protein sequence ID" value="KAK7040102.1"/>
    <property type="molecule type" value="Genomic_DNA"/>
</dbReference>
<evidence type="ECO:0000256" key="3">
    <source>
        <dbReference type="ARBA" id="ARBA00022801"/>
    </source>
</evidence>
<name>A0AAW0CNS7_9AGAR</name>
<dbReference type="PANTHER" id="PTHR14950:SF37">
    <property type="entry name" value="ENDORIBONUCLEASE DICER"/>
    <property type="match status" value="1"/>
</dbReference>
<dbReference type="PROSITE" id="PS00517">
    <property type="entry name" value="RNASE_3_1"/>
    <property type="match status" value="1"/>
</dbReference>
<keyword evidence="3" id="KW-0378">Hydrolase</keyword>
<dbReference type="PROSITE" id="PS50142">
    <property type="entry name" value="RNASE_3_2"/>
    <property type="match status" value="2"/>
</dbReference>
<feature type="region of interest" description="Disordered" evidence="7">
    <location>
        <begin position="1116"/>
        <end position="1135"/>
    </location>
</feature>
<keyword evidence="4" id="KW-0347">Helicase</keyword>
<evidence type="ECO:0000259" key="10">
    <source>
        <dbReference type="PROSITE" id="PS51194"/>
    </source>
</evidence>
<feature type="domain" description="RNase III" evidence="8">
    <location>
        <begin position="969"/>
        <end position="1157"/>
    </location>
</feature>
<dbReference type="InterPro" id="IPR011545">
    <property type="entry name" value="DEAD/DEAH_box_helicase_dom"/>
</dbReference>